<protein>
    <submittedName>
        <fullName evidence="2">Carboxymuconolactone decarboxylase family protein</fullName>
    </submittedName>
</protein>
<dbReference type="InterPro" id="IPR029032">
    <property type="entry name" value="AhpD-like"/>
</dbReference>
<reference evidence="2" key="1">
    <citation type="submission" date="2021-12" db="EMBL/GenBank/DDBJ databases">
        <title>Discovery of the Pendulisporaceae a myxobacterial family with distinct sporulation behavior and unique specialized metabolism.</title>
        <authorList>
            <person name="Garcia R."/>
            <person name="Popoff A."/>
            <person name="Bader C.D."/>
            <person name="Loehr J."/>
            <person name="Walesch S."/>
            <person name="Walt C."/>
            <person name="Boldt J."/>
            <person name="Bunk B."/>
            <person name="Haeckl F.J.F.P.J."/>
            <person name="Gunesch A.P."/>
            <person name="Birkelbach J."/>
            <person name="Nuebel U."/>
            <person name="Pietschmann T."/>
            <person name="Bach T."/>
            <person name="Mueller R."/>
        </authorList>
    </citation>
    <scope>NUCLEOTIDE SEQUENCE</scope>
    <source>
        <strain evidence="2">MSr11367</strain>
    </source>
</reference>
<dbReference type="EMBL" id="CP089983">
    <property type="protein sequence ID" value="WXB09934.1"/>
    <property type="molecule type" value="Genomic_DNA"/>
</dbReference>
<dbReference type="PANTHER" id="PTHR34846:SF10">
    <property type="entry name" value="CYTOPLASMIC PROTEIN"/>
    <property type="match status" value="1"/>
</dbReference>
<sequence>MSSRLPYFELSSTPVRKLYELSQTAHKESIEAGLRHLVDIRASQINGCAFCVDMHVKQATIAGERPLRLHHVAIWRESPLFSERERMALEWTEAVTHISTPGGIPDALYEKARTVFSDKELSDLTVLVGIINTWNRLAVAFRAVPGSNDQQLGIANSGLV</sequence>
<dbReference type="SUPFAM" id="SSF69118">
    <property type="entry name" value="AhpD-like"/>
    <property type="match status" value="1"/>
</dbReference>
<proteinExistence type="predicted"/>
<evidence type="ECO:0000259" key="1">
    <source>
        <dbReference type="Pfam" id="PF02627"/>
    </source>
</evidence>
<dbReference type="InterPro" id="IPR003779">
    <property type="entry name" value="CMD-like"/>
</dbReference>
<evidence type="ECO:0000313" key="3">
    <source>
        <dbReference type="Proteomes" id="UP001374803"/>
    </source>
</evidence>
<evidence type="ECO:0000313" key="2">
    <source>
        <dbReference type="EMBL" id="WXB09934.1"/>
    </source>
</evidence>
<dbReference type="RefSeq" id="WP_394839607.1">
    <property type="nucleotide sequence ID" value="NZ_CP089929.1"/>
</dbReference>
<name>A0ABZ2LG86_9BACT</name>
<accession>A0ABZ2LG86</accession>
<dbReference type="Gene3D" id="1.20.1290.10">
    <property type="entry name" value="AhpD-like"/>
    <property type="match status" value="1"/>
</dbReference>
<feature type="domain" description="Carboxymuconolactone decarboxylase-like" evidence="1">
    <location>
        <begin position="24"/>
        <end position="94"/>
    </location>
</feature>
<dbReference type="NCBIfam" id="TIGR00778">
    <property type="entry name" value="ahpD_dom"/>
    <property type="match status" value="1"/>
</dbReference>
<dbReference type="Pfam" id="PF02627">
    <property type="entry name" value="CMD"/>
    <property type="match status" value="1"/>
</dbReference>
<dbReference type="Proteomes" id="UP001374803">
    <property type="component" value="Chromosome"/>
</dbReference>
<dbReference type="PANTHER" id="PTHR34846">
    <property type="entry name" value="4-CARBOXYMUCONOLACTONE DECARBOXYLASE FAMILY PROTEIN (AFU_ORTHOLOGUE AFUA_6G11590)"/>
    <property type="match status" value="1"/>
</dbReference>
<organism evidence="2 3">
    <name type="scientific">Pendulispora rubella</name>
    <dbReference type="NCBI Taxonomy" id="2741070"/>
    <lineage>
        <taxon>Bacteria</taxon>
        <taxon>Pseudomonadati</taxon>
        <taxon>Myxococcota</taxon>
        <taxon>Myxococcia</taxon>
        <taxon>Myxococcales</taxon>
        <taxon>Sorangiineae</taxon>
        <taxon>Pendulisporaceae</taxon>
        <taxon>Pendulispora</taxon>
    </lineage>
</organism>
<dbReference type="InterPro" id="IPR004675">
    <property type="entry name" value="AhpD_core"/>
</dbReference>
<keyword evidence="3" id="KW-1185">Reference proteome</keyword>
<gene>
    <name evidence="2" type="ORF">LVJ94_22230</name>
</gene>